<keyword evidence="3 6" id="KW-0378">Hydrolase</keyword>
<dbReference type="EC" id="3.5.-.-" evidence="6"/>
<dbReference type="Gene3D" id="3.60.15.10">
    <property type="entry name" value="Ribonuclease Z/Hydroxyacylglutathione hydrolase-like"/>
    <property type="match status" value="1"/>
</dbReference>
<evidence type="ECO:0000259" key="5">
    <source>
        <dbReference type="SMART" id="SM00849"/>
    </source>
</evidence>
<feature type="domain" description="Metallo-beta-lactamase" evidence="5">
    <location>
        <begin position="107"/>
        <end position="312"/>
    </location>
</feature>
<evidence type="ECO:0000256" key="2">
    <source>
        <dbReference type="ARBA" id="ARBA00022723"/>
    </source>
</evidence>
<gene>
    <name evidence="6" type="ordered locus">Mpe_A1376</name>
</gene>
<keyword evidence="2" id="KW-0479">Metal-binding</keyword>
<dbReference type="SMART" id="SM00849">
    <property type="entry name" value="Lactamase_B"/>
    <property type="match status" value="1"/>
</dbReference>
<organism evidence="6 7">
    <name type="scientific">Methylibium petroleiphilum (strain ATCC BAA-1232 / LMG 22953 / PM1)</name>
    <dbReference type="NCBI Taxonomy" id="420662"/>
    <lineage>
        <taxon>Bacteria</taxon>
        <taxon>Pseudomonadati</taxon>
        <taxon>Pseudomonadota</taxon>
        <taxon>Betaproteobacteria</taxon>
        <taxon>Burkholderiales</taxon>
        <taxon>Sphaerotilaceae</taxon>
        <taxon>Methylibium</taxon>
    </lineage>
</organism>
<name>A2SFJ9_METPP</name>
<keyword evidence="7" id="KW-1185">Reference proteome</keyword>
<dbReference type="GO" id="GO:0016787">
    <property type="term" value="F:hydrolase activity"/>
    <property type="evidence" value="ECO:0007669"/>
    <property type="project" value="UniProtKB-KW"/>
</dbReference>
<dbReference type="GO" id="GO:0046872">
    <property type="term" value="F:metal ion binding"/>
    <property type="evidence" value="ECO:0007669"/>
    <property type="project" value="UniProtKB-KW"/>
</dbReference>
<keyword evidence="4" id="KW-0862">Zinc</keyword>
<dbReference type="InterPro" id="IPR036866">
    <property type="entry name" value="RibonucZ/Hydroxyglut_hydro"/>
</dbReference>
<dbReference type="AlphaFoldDB" id="A2SFJ9"/>
<evidence type="ECO:0000256" key="3">
    <source>
        <dbReference type="ARBA" id="ARBA00022801"/>
    </source>
</evidence>
<dbReference type="Proteomes" id="UP000000366">
    <property type="component" value="Chromosome"/>
</dbReference>
<dbReference type="CDD" id="cd07720">
    <property type="entry name" value="OPHC2-like_MBL-fold"/>
    <property type="match status" value="1"/>
</dbReference>
<comment type="similarity">
    <text evidence="1">Belongs to the metallo-beta-lactamase superfamily.</text>
</comment>
<evidence type="ECO:0000256" key="4">
    <source>
        <dbReference type="ARBA" id="ARBA00022833"/>
    </source>
</evidence>
<reference evidence="6 7" key="1">
    <citation type="journal article" date="2007" name="J. Bacteriol.">
        <title>Whole-genome analysis of the methyl tert-butyl ether-degrading beta-proteobacterium Methylibium petroleiphilum PM1.</title>
        <authorList>
            <person name="Kane S.R."/>
            <person name="Chakicherla A.Y."/>
            <person name="Chain P.S.G."/>
            <person name="Schmidt R."/>
            <person name="Shin M.W."/>
            <person name="Legler T.C."/>
            <person name="Scow K.M."/>
            <person name="Larimer F.W."/>
            <person name="Lucas S.M."/>
            <person name="Richardson P.M."/>
            <person name="Hristova K.R."/>
        </authorList>
    </citation>
    <scope>NUCLEOTIDE SEQUENCE [LARGE SCALE GENOMIC DNA]</scope>
    <source>
        <strain evidence="7">ATCC BAA-1232 / LMG 22953 / PM1</strain>
    </source>
</reference>
<evidence type="ECO:0000313" key="7">
    <source>
        <dbReference type="Proteomes" id="UP000000366"/>
    </source>
</evidence>
<protein>
    <submittedName>
        <fullName evidence="6">Methyl parathion hydrolase</fullName>
        <ecNumber evidence="6">3.5.-.-</ecNumber>
    </submittedName>
</protein>
<proteinExistence type="inferred from homology"/>
<dbReference type="InterPro" id="IPR001279">
    <property type="entry name" value="Metallo-B-lactamas"/>
</dbReference>
<dbReference type="InterPro" id="IPR051013">
    <property type="entry name" value="MBL_superfamily_lactonases"/>
</dbReference>
<dbReference type="KEGG" id="mpt:Mpe_A1376"/>
<dbReference type="SUPFAM" id="SSF56281">
    <property type="entry name" value="Metallo-hydrolase/oxidoreductase"/>
    <property type="match status" value="1"/>
</dbReference>
<evidence type="ECO:0000256" key="1">
    <source>
        <dbReference type="ARBA" id="ARBA00007749"/>
    </source>
</evidence>
<dbReference type="EMBL" id="CP000555">
    <property type="protein sequence ID" value="ABM94338.1"/>
    <property type="molecule type" value="Genomic_DNA"/>
</dbReference>
<dbReference type="eggNOG" id="COG0491">
    <property type="taxonomic scope" value="Bacteria"/>
</dbReference>
<sequence length="339" mass="36523">MRPRLPTALSLSDSRERPMTRKLLAIFGLIVALSAGGPALTDSRAEAPQQKTQAPGYHRMMLGDFEITALSDGTVDLPVDQLLSGARPGQVKRALQRAYLGVPLETSVNAYLVNTGTRLVLIDTGAAGLFGPTLGKLPAHLKAAGYLPEQVDEVYITHLHPDHVGGLLADGKAAFPNATLRFDQHDADFWLSNEQMARAPDDAKGFFAGAMAAVKPYQDAGRLKTFTGSTDLVPGVRAEPAPGHTPGHTFYVVESRGQKLVIWGDTMHVAAVQFPDPSIVIKFDVDSKTAMPQRRKAFADAARQGYYVAIAHVSFPGIGRLRAEGKGYVWVPLNYSSKP</sequence>
<accession>A2SFJ9</accession>
<evidence type="ECO:0000313" key="6">
    <source>
        <dbReference type="EMBL" id="ABM94338.1"/>
    </source>
</evidence>
<dbReference type="HOGENOM" id="CLU_056519_0_0_4"/>
<dbReference type="STRING" id="420662.Mpe_A1376"/>
<dbReference type="PANTHER" id="PTHR42978">
    <property type="entry name" value="QUORUM-QUENCHING LACTONASE YTNP-RELATED-RELATED"/>
    <property type="match status" value="1"/>
</dbReference>
<dbReference type="PANTHER" id="PTHR42978:SF6">
    <property type="entry name" value="QUORUM-QUENCHING LACTONASE YTNP-RELATED"/>
    <property type="match status" value="1"/>
</dbReference>
<dbReference type="Pfam" id="PF00753">
    <property type="entry name" value="Lactamase_B"/>
    <property type="match status" value="1"/>
</dbReference>